<comment type="caution">
    <text evidence="1">The sequence shown here is derived from an EMBL/GenBank/DDBJ whole genome shotgun (WGS) entry which is preliminary data.</text>
</comment>
<gene>
    <name evidence="1" type="ORF">GTW58_05025</name>
</gene>
<name>A0A846TLJ4_9MICC</name>
<dbReference type="RefSeq" id="WP_119932676.1">
    <property type="nucleotide sequence ID" value="NZ_JAAVUN010000007.1"/>
</dbReference>
<proteinExistence type="predicted"/>
<evidence type="ECO:0000313" key="2">
    <source>
        <dbReference type="Proteomes" id="UP000521379"/>
    </source>
</evidence>
<protein>
    <submittedName>
        <fullName evidence="1">PIN domain-containing protein</fullName>
    </submittedName>
</protein>
<sequence length="190" mass="20982">MTQRVLVDANTFFSRTLTDWVFLLRNHTGGMYMAFTTEDAISEAISSYRNKRPLVAGAVTANRVKLIRENVDEILEDFPAGLSFTGTDQGDYHLHAAAHSGRADFILTSNDPEDIATGDEPYEVIHPDAFFTLVANSAPSAFLAVVDRQAQYWGRKVNSLPLDEALRRAGCPDFARRVGQAVQVLAHRPG</sequence>
<dbReference type="EMBL" id="JAAVUN010000007">
    <property type="protein sequence ID" value="NKE09313.1"/>
    <property type="molecule type" value="Genomic_DNA"/>
</dbReference>
<keyword evidence="2" id="KW-1185">Reference proteome</keyword>
<reference evidence="1 2" key="1">
    <citation type="submission" date="2020-02" db="EMBL/GenBank/DDBJ databases">
        <authorList>
            <person name="Sun Q."/>
        </authorList>
    </citation>
    <scope>NUCLEOTIDE SEQUENCE [LARGE SCALE GENOMIC DNA]</scope>
    <source>
        <strain evidence="1 2">YIM 13062</strain>
    </source>
</reference>
<dbReference type="AlphaFoldDB" id="A0A846TLJ4"/>
<accession>A0A846TLJ4</accession>
<evidence type="ECO:0000313" key="1">
    <source>
        <dbReference type="EMBL" id="NKE09313.1"/>
    </source>
</evidence>
<organism evidence="1 2">
    <name type="scientific">Kocuria subflava</name>
    <dbReference type="NCBI Taxonomy" id="1736139"/>
    <lineage>
        <taxon>Bacteria</taxon>
        <taxon>Bacillati</taxon>
        <taxon>Actinomycetota</taxon>
        <taxon>Actinomycetes</taxon>
        <taxon>Micrococcales</taxon>
        <taxon>Micrococcaceae</taxon>
        <taxon>Kocuria</taxon>
    </lineage>
</organism>
<dbReference type="Proteomes" id="UP000521379">
    <property type="component" value="Unassembled WGS sequence"/>
</dbReference>